<sequence length="414" mass="44988">MTASPARIEANRRNAQKSTGPRTAEGKDRSRRNAARHGLTGAGSVLPEAIADRTRSLELTLRAEYRVAEHDEVGRFLASQAALAMARLEAAPAVEWDLRRDQAGRAEHSWDLDRALEAAELAHRLRRLPSLAAPRLLRTSQGCDRLIERWAVLVSVIEADGAVDDLRRRLLADLLGIPDGLRGLDPRLSPSRTAAEVLALSREERDALRTLKAEVLDPRDERDRDRARTGLSFDDSPAARRLRSYEAACQRRLDWALDQLRRRKAALPAADPPPRSSIPWPTPSDPSTSATDAAPPVPVASPVEESPSWVSPDPLADDLPIPSRPAASPVVDGHRGRPAVDRPSGLPGPARPADRPPSRAPWTRPAPVPPPPSNPDRPRPEAPGPRTAPPADAPTRPNRRARRAAAAALARHSA</sequence>
<evidence type="ECO:0000256" key="1">
    <source>
        <dbReference type="SAM" id="MobiDB-lite"/>
    </source>
</evidence>
<dbReference type="Proteomes" id="UP000317835">
    <property type="component" value="Chromosome"/>
</dbReference>
<dbReference type="AlphaFoldDB" id="A0A518HAN8"/>
<feature type="compositionally biased region" description="Low complexity" evidence="1">
    <location>
        <begin position="285"/>
        <end position="314"/>
    </location>
</feature>
<accession>A0A518HAN8</accession>
<keyword evidence="3" id="KW-1185">Reference proteome</keyword>
<proteinExistence type="predicted"/>
<protein>
    <submittedName>
        <fullName evidence="2">Uncharacterized protein</fullName>
    </submittedName>
</protein>
<feature type="compositionally biased region" description="Pro residues" evidence="1">
    <location>
        <begin position="364"/>
        <end position="392"/>
    </location>
</feature>
<dbReference type="RefSeq" id="WP_145276008.1">
    <property type="nucleotide sequence ID" value="NZ_CP036426.1"/>
</dbReference>
<organism evidence="2 3">
    <name type="scientific">Tautonia plasticadhaerens</name>
    <dbReference type="NCBI Taxonomy" id="2527974"/>
    <lineage>
        <taxon>Bacteria</taxon>
        <taxon>Pseudomonadati</taxon>
        <taxon>Planctomycetota</taxon>
        <taxon>Planctomycetia</taxon>
        <taxon>Isosphaerales</taxon>
        <taxon>Isosphaeraceae</taxon>
        <taxon>Tautonia</taxon>
    </lineage>
</organism>
<dbReference type="EMBL" id="CP036426">
    <property type="protein sequence ID" value="QDV37899.1"/>
    <property type="molecule type" value="Genomic_DNA"/>
</dbReference>
<feature type="compositionally biased region" description="Pro residues" evidence="1">
    <location>
        <begin position="270"/>
        <end position="284"/>
    </location>
</feature>
<reference evidence="2 3" key="1">
    <citation type="submission" date="2019-02" db="EMBL/GenBank/DDBJ databases">
        <title>Deep-cultivation of Planctomycetes and their phenomic and genomic characterization uncovers novel biology.</title>
        <authorList>
            <person name="Wiegand S."/>
            <person name="Jogler M."/>
            <person name="Boedeker C."/>
            <person name="Pinto D."/>
            <person name="Vollmers J."/>
            <person name="Rivas-Marin E."/>
            <person name="Kohn T."/>
            <person name="Peeters S.H."/>
            <person name="Heuer A."/>
            <person name="Rast P."/>
            <person name="Oberbeckmann S."/>
            <person name="Bunk B."/>
            <person name="Jeske O."/>
            <person name="Meyerdierks A."/>
            <person name="Storesund J.E."/>
            <person name="Kallscheuer N."/>
            <person name="Luecker S."/>
            <person name="Lage O.M."/>
            <person name="Pohl T."/>
            <person name="Merkel B.J."/>
            <person name="Hornburger P."/>
            <person name="Mueller R.-W."/>
            <person name="Bruemmer F."/>
            <person name="Labrenz M."/>
            <person name="Spormann A.M."/>
            <person name="Op den Camp H."/>
            <person name="Overmann J."/>
            <person name="Amann R."/>
            <person name="Jetten M.S.M."/>
            <person name="Mascher T."/>
            <person name="Medema M.H."/>
            <person name="Devos D.P."/>
            <person name="Kaster A.-K."/>
            <person name="Ovreas L."/>
            <person name="Rohde M."/>
            <person name="Galperin M.Y."/>
            <person name="Jogler C."/>
        </authorList>
    </citation>
    <scope>NUCLEOTIDE SEQUENCE [LARGE SCALE GENOMIC DNA]</scope>
    <source>
        <strain evidence="2 3">ElP</strain>
    </source>
</reference>
<name>A0A518HAN8_9BACT</name>
<feature type="region of interest" description="Disordered" evidence="1">
    <location>
        <begin position="1"/>
        <end position="47"/>
    </location>
</feature>
<evidence type="ECO:0000313" key="3">
    <source>
        <dbReference type="Proteomes" id="UP000317835"/>
    </source>
</evidence>
<dbReference type="OrthoDB" id="21490at2"/>
<feature type="region of interest" description="Disordered" evidence="1">
    <location>
        <begin position="266"/>
        <end position="414"/>
    </location>
</feature>
<evidence type="ECO:0000313" key="2">
    <source>
        <dbReference type="EMBL" id="QDV37899.1"/>
    </source>
</evidence>
<gene>
    <name evidence="2" type="ORF">ElP_58460</name>
</gene>
<feature type="compositionally biased region" description="Low complexity" evidence="1">
    <location>
        <begin position="404"/>
        <end position="414"/>
    </location>
</feature>
<dbReference type="KEGG" id="tpla:ElP_58460"/>